<dbReference type="AlphaFoldDB" id="A0A1D3K744"/>
<dbReference type="EMBL" id="LT599584">
    <property type="protein sequence ID" value="SBW84176.1"/>
    <property type="molecule type" value="Genomic_DNA"/>
</dbReference>
<evidence type="ECO:0000313" key="1">
    <source>
        <dbReference type="EMBL" id="SBW84176.1"/>
    </source>
</evidence>
<proteinExistence type="predicted"/>
<dbReference type="Proteomes" id="UP000245431">
    <property type="component" value="Chromosome PVE_r2"/>
</dbReference>
<sequence length="231" mass="25666">MSVINVAEFPAFLRAYSWSNLNHASRGYPGDTFPDFPWLLSLENRGVRITQRVITASPTDYVREILAWGAGKNDPGMKFEAGLGNVALIVILQQVVANIEQPRAAIDAALKIPGFGLTYASKLLRFFDPGRHGSLDRRIRVALLKAELLPKIHDSYTSSMIEGYVKFQTLCESLVFELESKGICRPECNLPSAASATGWRIADVEMALFTWADRCLQTDKGNQFETVNPDI</sequence>
<gene>
    <name evidence="1" type="ORF">PVE_R2G0147</name>
</gene>
<evidence type="ECO:0000313" key="2">
    <source>
        <dbReference type="Proteomes" id="UP000245431"/>
    </source>
</evidence>
<protein>
    <submittedName>
        <fullName evidence="1">Uncharacterized protein</fullName>
    </submittedName>
</protein>
<name>A0A1D3K744_PSEVE</name>
<reference evidence="2" key="1">
    <citation type="submission" date="2016-07" db="EMBL/GenBank/DDBJ databases">
        <authorList>
            <person name="Florea S."/>
            <person name="Webb J.S."/>
            <person name="Jaromczyk J."/>
            <person name="Schardl C.L."/>
        </authorList>
    </citation>
    <scope>NUCLEOTIDE SEQUENCE [LARGE SCALE GENOMIC DNA]</scope>
    <source>
        <strain evidence="2">1YdBTEX2</strain>
    </source>
</reference>
<accession>A0A1D3K744</accession>
<organism evidence="1 2">
    <name type="scientific">Pseudomonas veronii 1YdBTEX2</name>
    <dbReference type="NCBI Taxonomy" id="1295141"/>
    <lineage>
        <taxon>Bacteria</taxon>
        <taxon>Pseudomonadati</taxon>
        <taxon>Pseudomonadota</taxon>
        <taxon>Gammaproteobacteria</taxon>
        <taxon>Pseudomonadales</taxon>
        <taxon>Pseudomonadaceae</taxon>
        <taxon>Pseudomonas</taxon>
    </lineage>
</organism>